<accession>A8ZT02</accession>
<sequence length="304" mass="33644">MHIIKYLKAISDETRLRLLFLLLHYELNVNEVVAVVEMIQSRVSRHLKILTESGLLQFRRDGGFVYYSALTDEANGPVVRLVADALADDPVCEADLGRAEALIRERKSRTKRFFESVADTWEVRKHDVLGDLDLNRILADRVGNCPVAADLGCGTGALLAALNGQVPTVIGVDSSPGMLEQARLKTAAMAGVNLRLGELEYLPMRDREAHCAVMNMVLHHISEPVKVLAEAYRILHPGGTFFIADFDKHNKVAVREKIGGSWFGFSQNEMDAWLAGAGFVPAGLERFAVNYGLTVNLFVSKKQQ</sequence>
<feature type="domain" description="HTH arsR-type" evidence="1">
    <location>
        <begin position="1"/>
        <end position="89"/>
    </location>
</feature>
<dbReference type="SMART" id="SM00418">
    <property type="entry name" value="HTH_ARSR"/>
    <property type="match status" value="1"/>
</dbReference>
<dbReference type="KEGG" id="dol:Dole_0356"/>
<dbReference type="Pfam" id="PF01022">
    <property type="entry name" value="HTH_5"/>
    <property type="match status" value="1"/>
</dbReference>
<evidence type="ECO:0000313" key="2">
    <source>
        <dbReference type="EMBL" id="ABW66166.1"/>
    </source>
</evidence>
<dbReference type="AlphaFoldDB" id="A8ZT02"/>
<dbReference type="GO" id="GO:0008757">
    <property type="term" value="F:S-adenosylmethionine-dependent methyltransferase activity"/>
    <property type="evidence" value="ECO:0007669"/>
    <property type="project" value="InterPro"/>
</dbReference>
<name>A8ZT02_DESOH</name>
<dbReference type="GO" id="GO:0003700">
    <property type="term" value="F:DNA-binding transcription factor activity"/>
    <property type="evidence" value="ECO:0007669"/>
    <property type="project" value="InterPro"/>
</dbReference>
<dbReference type="eggNOG" id="COG2226">
    <property type="taxonomic scope" value="Bacteria"/>
</dbReference>
<dbReference type="InterPro" id="IPR036390">
    <property type="entry name" value="WH_DNA-bd_sf"/>
</dbReference>
<evidence type="ECO:0000259" key="1">
    <source>
        <dbReference type="PROSITE" id="PS50987"/>
    </source>
</evidence>
<proteinExistence type="predicted"/>
<keyword evidence="3" id="KW-1185">Reference proteome</keyword>
<dbReference type="PANTHER" id="PTHR43861">
    <property type="entry name" value="TRANS-ACONITATE 2-METHYLTRANSFERASE-RELATED"/>
    <property type="match status" value="1"/>
</dbReference>
<dbReference type="InterPro" id="IPR029063">
    <property type="entry name" value="SAM-dependent_MTases_sf"/>
</dbReference>
<dbReference type="CDD" id="cd00090">
    <property type="entry name" value="HTH_ARSR"/>
    <property type="match status" value="1"/>
</dbReference>
<dbReference type="eggNOG" id="COG0640">
    <property type="taxonomic scope" value="Bacteria"/>
</dbReference>
<dbReference type="InterPro" id="IPR036388">
    <property type="entry name" value="WH-like_DNA-bd_sf"/>
</dbReference>
<dbReference type="SUPFAM" id="SSF46785">
    <property type="entry name" value="Winged helix' DNA-binding domain"/>
    <property type="match status" value="1"/>
</dbReference>
<dbReference type="EMBL" id="CP000859">
    <property type="protein sequence ID" value="ABW66166.1"/>
    <property type="molecule type" value="Genomic_DNA"/>
</dbReference>
<evidence type="ECO:0000313" key="3">
    <source>
        <dbReference type="Proteomes" id="UP000008561"/>
    </source>
</evidence>
<dbReference type="PRINTS" id="PR00778">
    <property type="entry name" value="HTHARSR"/>
</dbReference>
<dbReference type="OrthoDB" id="9789575at2"/>
<dbReference type="SUPFAM" id="SSF53335">
    <property type="entry name" value="S-adenosyl-L-methionine-dependent methyltransferases"/>
    <property type="match status" value="1"/>
</dbReference>
<reference evidence="2 3" key="1">
    <citation type="submission" date="2007-10" db="EMBL/GenBank/DDBJ databases">
        <title>Complete sequence of Desulfococcus oleovorans Hxd3.</title>
        <authorList>
            <consortium name="US DOE Joint Genome Institute"/>
            <person name="Copeland A."/>
            <person name="Lucas S."/>
            <person name="Lapidus A."/>
            <person name="Barry K."/>
            <person name="Glavina del Rio T."/>
            <person name="Dalin E."/>
            <person name="Tice H."/>
            <person name="Pitluck S."/>
            <person name="Kiss H."/>
            <person name="Brettin T."/>
            <person name="Bruce D."/>
            <person name="Detter J.C."/>
            <person name="Han C."/>
            <person name="Schmutz J."/>
            <person name="Larimer F."/>
            <person name="Land M."/>
            <person name="Hauser L."/>
            <person name="Kyrpides N."/>
            <person name="Kim E."/>
            <person name="Wawrik B."/>
            <person name="Richardson P."/>
        </authorList>
    </citation>
    <scope>NUCLEOTIDE SEQUENCE [LARGE SCALE GENOMIC DNA]</scope>
    <source>
        <strain evidence="3">DSM 6200 / JCM 39069 / Hxd3</strain>
    </source>
</reference>
<dbReference type="NCBIfam" id="NF033788">
    <property type="entry name" value="HTH_metalloreg"/>
    <property type="match status" value="1"/>
</dbReference>
<dbReference type="Pfam" id="PF08241">
    <property type="entry name" value="Methyltransf_11"/>
    <property type="match status" value="1"/>
</dbReference>
<dbReference type="InterPro" id="IPR013216">
    <property type="entry name" value="Methyltransf_11"/>
</dbReference>
<dbReference type="InterPro" id="IPR011991">
    <property type="entry name" value="ArsR-like_HTH"/>
</dbReference>
<dbReference type="Proteomes" id="UP000008561">
    <property type="component" value="Chromosome"/>
</dbReference>
<organism evidence="2 3">
    <name type="scientific">Desulfosudis oleivorans (strain DSM 6200 / JCM 39069 / Hxd3)</name>
    <name type="common">Desulfococcus oleovorans</name>
    <dbReference type="NCBI Taxonomy" id="96561"/>
    <lineage>
        <taxon>Bacteria</taxon>
        <taxon>Pseudomonadati</taxon>
        <taxon>Thermodesulfobacteriota</taxon>
        <taxon>Desulfobacteria</taxon>
        <taxon>Desulfobacterales</taxon>
        <taxon>Desulfosudaceae</taxon>
        <taxon>Desulfosudis</taxon>
    </lineage>
</organism>
<dbReference type="Gene3D" id="3.40.50.150">
    <property type="entry name" value="Vaccinia Virus protein VP39"/>
    <property type="match status" value="1"/>
</dbReference>
<dbReference type="Gene3D" id="1.10.10.10">
    <property type="entry name" value="Winged helix-like DNA-binding domain superfamily/Winged helix DNA-binding domain"/>
    <property type="match status" value="1"/>
</dbReference>
<dbReference type="PROSITE" id="PS50987">
    <property type="entry name" value="HTH_ARSR_2"/>
    <property type="match status" value="1"/>
</dbReference>
<dbReference type="STRING" id="96561.Dole_0356"/>
<dbReference type="RefSeq" id="WP_012173785.1">
    <property type="nucleotide sequence ID" value="NC_009943.1"/>
</dbReference>
<protein>
    <submittedName>
        <fullName evidence="2">Transcriptional regulator, ArsR family</fullName>
    </submittedName>
</protein>
<dbReference type="CDD" id="cd02440">
    <property type="entry name" value="AdoMet_MTases"/>
    <property type="match status" value="1"/>
</dbReference>
<dbReference type="HOGENOM" id="CLU_063642_1_0_7"/>
<gene>
    <name evidence="2" type="ordered locus">Dole_0356</name>
</gene>
<dbReference type="InterPro" id="IPR001845">
    <property type="entry name" value="HTH_ArsR_DNA-bd_dom"/>
</dbReference>